<accession>A0AAU7ZSF0</accession>
<dbReference type="KEGG" id="tpsc:RBB77_02940"/>
<evidence type="ECO:0000313" key="1">
    <source>
        <dbReference type="EMBL" id="XCB33861.1"/>
    </source>
</evidence>
<proteinExistence type="predicted"/>
<name>A0AAU7ZSF0_9BACT</name>
<dbReference type="RefSeq" id="WP_353064705.1">
    <property type="nucleotide sequence ID" value="NZ_CP132942.1"/>
</dbReference>
<gene>
    <name evidence="1" type="ORF">RBB77_02940</name>
</gene>
<organism evidence="1">
    <name type="scientific">Tunturiibacter psychrotolerans</name>
    <dbReference type="NCBI Taxonomy" id="3069686"/>
    <lineage>
        <taxon>Bacteria</taxon>
        <taxon>Pseudomonadati</taxon>
        <taxon>Acidobacteriota</taxon>
        <taxon>Terriglobia</taxon>
        <taxon>Terriglobales</taxon>
        <taxon>Acidobacteriaceae</taxon>
        <taxon>Tunturiibacter</taxon>
    </lineage>
</organism>
<reference evidence="1" key="2">
    <citation type="journal article" date="2024" name="Environ. Microbiol.">
        <title>Genome analysis and description of Tunturibacter gen. nov. expands the diversity of Terriglobia in tundra soils.</title>
        <authorList>
            <person name="Messyasz A."/>
            <person name="Mannisto M.K."/>
            <person name="Kerkhof L.J."/>
            <person name="Haggblom M.M."/>
        </authorList>
    </citation>
    <scope>NUCLEOTIDE SEQUENCE</scope>
    <source>
        <strain evidence="1">X5P6</strain>
    </source>
</reference>
<reference evidence="1" key="1">
    <citation type="submission" date="2023-08" db="EMBL/GenBank/DDBJ databases">
        <authorList>
            <person name="Messyasz A."/>
            <person name="Mannisto M.K."/>
            <person name="Kerkhof L.J."/>
            <person name="Haggblom M."/>
        </authorList>
    </citation>
    <scope>NUCLEOTIDE SEQUENCE</scope>
    <source>
        <strain evidence="1">X5P6</strain>
    </source>
</reference>
<protein>
    <submittedName>
        <fullName evidence="1">Uncharacterized protein</fullName>
    </submittedName>
</protein>
<dbReference type="EMBL" id="CP132942">
    <property type="protein sequence ID" value="XCB33861.1"/>
    <property type="molecule type" value="Genomic_DNA"/>
</dbReference>
<dbReference type="AlphaFoldDB" id="A0AAU7ZSF0"/>
<sequence length="296" mass="33660">MSNIVTEASEAEDSGESFSPFEHHGIYDRIHRYSYLPDPYPILPNFGVLYLSVPRAAALIANYLATTHPNSEREDKAELRSELTAQVQARMLQEVTSGRLTSVTTIADAGNVTAQRDEQTPAANIYIFYGDLMKWLALIGFDKRLLFESKVFDDYEDLEIALAKQIERLILERRELEGYSDSELRPLKRQEYPLCFYDDEGPDLERVLLPIVSENRDLKRRIAEAQSLRQKRLHAKEEASILVVLAALLEERGYEDWNNGLVSKVAKKAEGLHETVTVNTVRTMLGKAIELIKKSS</sequence>